<dbReference type="InParanoid" id="G0VKB2"/>
<dbReference type="InterPro" id="IPR009003">
    <property type="entry name" value="Peptidase_S1_PA"/>
</dbReference>
<evidence type="ECO:0000313" key="2">
    <source>
        <dbReference type="EMBL" id="CCC71946.1"/>
    </source>
</evidence>
<dbReference type="KEGG" id="ncs:NCAS_0I02780"/>
<accession>G0VKB2</accession>
<gene>
    <name evidence="2" type="primary">NCAS0I02780</name>
    <name evidence="2" type="ordered locus">NCAS_0I02780</name>
</gene>
<dbReference type="GO" id="GO:0043200">
    <property type="term" value="P:response to amino acid"/>
    <property type="evidence" value="ECO:0007669"/>
    <property type="project" value="EnsemblFungi"/>
</dbReference>
<reference evidence="2 3" key="1">
    <citation type="journal article" date="2011" name="Proc. Natl. Acad. Sci. U.S.A.">
        <title>Evolutionary erosion of yeast sex chromosomes by mating-type switching accidents.</title>
        <authorList>
            <person name="Gordon J.L."/>
            <person name="Armisen D."/>
            <person name="Proux-Wera E."/>
            <person name="Oheigeartaigh S.S."/>
            <person name="Byrne K.P."/>
            <person name="Wolfe K.H."/>
        </authorList>
    </citation>
    <scope>NUCLEOTIDE SEQUENCE [LARGE SCALE GENOMIC DNA]</scope>
    <source>
        <strain evidence="3">ATCC 76901 / BCRC 22586 / CBS 4309 / NBRC 1992 / NRRL Y-12630</strain>
    </source>
</reference>
<dbReference type="OrthoDB" id="4096087at2759"/>
<protein>
    <recommendedName>
        <fullName evidence="4">SPS-sensor serine protease component SSY5</fullName>
    </recommendedName>
</protein>
<dbReference type="GO" id="GO:0016540">
    <property type="term" value="P:protein autoprocessing"/>
    <property type="evidence" value="ECO:0007669"/>
    <property type="project" value="EnsemblFungi"/>
</dbReference>
<name>G0VKB2_NAUCA</name>
<evidence type="ECO:0000256" key="1">
    <source>
        <dbReference type="SAM" id="MobiDB-lite"/>
    </source>
</evidence>
<feature type="compositionally biased region" description="Polar residues" evidence="1">
    <location>
        <begin position="79"/>
        <end position="91"/>
    </location>
</feature>
<dbReference type="GO" id="GO:0005886">
    <property type="term" value="C:plasma membrane"/>
    <property type="evidence" value="ECO:0007669"/>
    <property type="project" value="EnsemblFungi"/>
</dbReference>
<feature type="region of interest" description="Disordered" evidence="1">
    <location>
        <begin position="1"/>
        <end position="67"/>
    </location>
</feature>
<dbReference type="Proteomes" id="UP000001640">
    <property type="component" value="Chromosome 9"/>
</dbReference>
<feature type="compositionally biased region" description="Low complexity" evidence="1">
    <location>
        <begin position="9"/>
        <end position="19"/>
    </location>
</feature>
<sequence length="692" mass="76946">MVKRLFGLSKQSSKKSSSSANPTATRNQETELTELNESIANVELTSQRETASQHDDDDVGETEDFASTKLSSSVFSKSRMTYETGNSSNRASSHKDQTGKTIFGDVGTPLRVLGIDKMNLLNPVLESMNEGGFANDQVPSVSDTQTTPIVKTHSVEFIQKELDILESNLIDLMDDVHQNVTNISKAVIQAIEFFKDFSMNVENTVPTFTFTFSNNASIRNITKIVLHFIDNLLISEGFINSRSILLRRYVYFVKQLKINVTTDNEPEFSQLLPHMTNFCITEQFNIPNMNKIEKIMDQLIKSDSAVISDQEGAFIAPILRGLSPNSSILTVMFGIPNVQQEHFEMVKVLYSLFPDVHFYCGKDSIKACADVLSPTKEKLDNSKVQDNLTKEGLVPSQSYQFTPPYRITKTPFSPPISMSLSSMGNSKFTGTLGGYLFPQIGNDSKLSQFAGSSFAITCAHVVLSDSRDYPHIATPSSVLQFSYKEMLKNEAKRYPKGSNEQSAFLQEAKKVEDNMEWQNTKKFGQVVWGERSIINQRLSDFAIIKVNPEYKCRNTLGSDLPSIPDPTLRFQNTVVKKKVLKLKPGMEVFKIGASTGYTTGKVNAAKLVYWADGKLQSGEFVVSSPVPLFANSGDSGAWILTKLEDHVGLGVVGMLHSYDGEQKQFGLFTPIGDILERLNVVTGIQWDIDNPI</sequence>
<dbReference type="Pfam" id="PF08192">
    <property type="entry name" value="Peptidase_S64"/>
    <property type="match status" value="1"/>
</dbReference>
<proteinExistence type="predicted"/>
<feature type="region of interest" description="Disordered" evidence="1">
    <location>
        <begin position="79"/>
        <end position="101"/>
    </location>
</feature>
<dbReference type="FunCoup" id="G0VKB2">
    <property type="interactions" value="32"/>
</dbReference>
<dbReference type="eggNOG" id="ENOG502QR0D">
    <property type="taxonomic scope" value="Eukaryota"/>
</dbReference>
<dbReference type="HOGENOM" id="CLU_012881_1_0_1"/>
<dbReference type="GeneID" id="96905633"/>
<keyword evidence="3" id="KW-1185">Reference proteome</keyword>
<dbReference type="RefSeq" id="XP_003678288.1">
    <property type="nucleotide sequence ID" value="XM_003678240.1"/>
</dbReference>
<evidence type="ECO:0008006" key="4">
    <source>
        <dbReference type="Google" id="ProtNLM"/>
    </source>
</evidence>
<reference key="2">
    <citation type="submission" date="2011-08" db="EMBL/GenBank/DDBJ databases">
        <title>Genome sequence of Naumovozyma castellii.</title>
        <authorList>
            <person name="Gordon J.L."/>
            <person name="Armisen D."/>
            <person name="Proux-Wera E."/>
            <person name="OhEigeartaigh S.S."/>
            <person name="Byrne K.P."/>
            <person name="Wolfe K.H."/>
        </authorList>
    </citation>
    <scope>NUCLEOTIDE SEQUENCE</scope>
    <source>
        <strain>Type strain:CBS 4309</strain>
    </source>
</reference>
<dbReference type="GO" id="GO:0004252">
    <property type="term" value="F:serine-type endopeptidase activity"/>
    <property type="evidence" value="ECO:0007669"/>
    <property type="project" value="EnsemblFungi"/>
</dbReference>
<dbReference type="InterPro" id="IPR012985">
    <property type="entry name" value="Peptidase_S64_Ssy5"/>
</dbReference>
<dbReference type="STRING" id="1064592.G0VKB2"/>
<dbReference type="OMA" id="VGMLHSY"/>
<feature type="compositionally biased region" description="Acidic residues" evidence="1">
    <location>
        <begin position="55"/>
        <end position="64"/>
    </location>
</feature>
<feature type="compositionally biased region" description="Polar residues" evidence="1">
    <location>
        <begin position="33"/>
        <end position="50"/>
    </location>
</feature>
<organism evidence="2 3">
    <name type="scientific">Naumovozyma castellii</name>
    <name type="common">Yeast</name>
    <name type="synonym">Saccharomyces castellii</name>
    <dbReference type="NCBI Taxonomy" id="27288"/>
    <lineage>
        <taxon>Eukaryota</taxon>
        <taxon>Fungi</taxon>
        <taxon>Dikarya</taxon>
        <taxon>Ascomycota</taxon>
        <taxon>Saccharomycotina</taxon>
        <taxon>Saccharomycetes</taxon>
        <taxon>Saccharomycetales</taxon>
        <taxon>Saccharomycetaceae</taxon>
        <taxon>Naumovozyma</taxon>
    </lineage>
</organism>
<evidence type="ECO:0000313" key="3">
    <source>
        <dbReference type="Proteomes" id="UP000001640"/>
    </source>
</evidence>
<dbReference type="SUPFAM" id="SSF50494">
    <property type="entry name" value="Trypsin-like serine proteases"/>
    <property type="match status" value="1"/>
</dbReference>
<dbReference type="EMBL" id="HE576760">
    <property type="protein sequence ID" value="CCC71946.1"/>
    <property type="molecule type" value="Genomic_DNA"/>
</dbReference>
<dbReference type="AlphaFoldDB" id="G0VKB2"/>
<dbReference type="MEROPS" id="S64.001"/>